<proteinExistence type="inferred from homology"/>
<dbReference type="NCBIfam" id="TIGR01730">
    <property type="entry name" value="RND_mfp"/>
    <property type="match status" value="1"/>
</dbReference>
<dbReference type="GO" id="GO:0015562">
    <property type="term" value="F:efflux transmembrane transporter activity"/>
    <property type="evidence" value="ECO:0007669"/>
    <property type="project" value="TreeGrafter"/>
</dbReference>
<dbReference type="EMBL" id="CP044205">
    <property type="protein sequence ID" value="QFY44274.1"/>
    <property type="molecule type" value="Genomic_DNA"/>
</dbReference>
<dbReference type="PROSITE" id="PS51257">
    <property type="entry name" value="PROKAR_LIPOPROTEIN"/>
    <property type="match status" value="1"/>
</dbReference>
<accession>A0A5Q0BPZ4</accession>
<dbReference type="Gene3D" id="2.40.50.100">
    <property type="match status" value="1"/>
</dbReference>
<evidence type="ECO:0000313" key="6">
    <source>
        <dbReference type="Proteomes" id="UP000325755"/>
    </source>
</evidence>
<comment type="similarity">
    <text evidence="1">Belongs to the membrane fusion protein (MFP) (TC 8.A.1) family.</text>
</comment>
<reference evidence="5 6" key="1">
    <citation type="submission" date="2019-09" db="EMBL/GenBank/DDBJ databases">
        <title>Ecophysiology of the spiral-shaped methanotroph Methylospira mobilis as revealed by the complete genome sequence.</title>
        <authorList>
            <person name="Oshkin I.Y."/>
            <person name="Dedysh S.N."/>
            <person name="Miroshnikov K."/>
            <person name="Danilova O.V."/>
            <person name="Hakobyan A."/>
            <person name="Liesack W."/>
        </authorList>
    </citation>
    <scope>NUCLEOTIDE SEQUENCE [LARGE SCALE GENOMIC DNA]</scope>
    <source>
        <strain evidence="5 6">Shm1</strain>
    </source>
</reference>
<evidence type="ECO:0000256" key="1">
    <source>
        <dbReference type="ARBA" id="ARBA00009477"/>
    </source>
</evidence>
<keyword evidence="3" id="KW-0732">Signal</keyword>
<dbReference type="Gene3D" id="2.40.420.20">
    <property type="match status" value="1"/>
</dbReference>
<dbReference type="RefSeq" id="WP_153250241.1">
    <property type="nucleotide sequence ID" value="NZ_CP044205.1"/>
</dbReference>
<dbReference type="InterPro" id="IPR006143">
    <property type="entry name" value="RND_pump_MFP"/>
</dbReference>
<sequence>MFRRRNASFIALTIPLSFVLAGCGHSIPSDEPRTQPPLVRTEIVKDVVSAERSFTGIVAARIQSDLGFRVPGKILERLVDTGQKVRRGQALMRIDPDDLKLAMQQLDEAVAAAKAHARQAANDEARYRDLVSEGAVSASEYDQIKAVADSAEAQLSAAKAQADIARNAVGYAVLVADADGIVVETLAEPGQVVAAGQVVARVAHAGQREAVIDLPETLRPQIGSIAQATAYGANSLSGSAKLRQLSDAANRLTRTFEARYVLDGNLANAPLGSTISIQIPDARPSARLQVPIASLFDPGAGPGVWVVDGNGAPHVTWRAVQLAALNDETASIAGGLKPGDRFVTLGAHLMYEGERVRLMENSTDKHGEQP</sequence>
<dbReference type="PANTHER" id="PTHR30469">
    <property type="entry name" value="MULTIDRUG RESISTANCE PROTEIN MDTA"/>
    <property type="match status" value="1"/>
</dbReference>
<dbReference type="InParanoid" id="A0A5Q0BPZ4"/>
<feature type="chain" id="PRO_5025058920" evidence="3">
    <location>
        <begin position="22"/>
        <end position="370"/>
    </location>
</feature>
<evidence type="ECO:0000313" key="5">
    <source>
        <dbReference type="EMBL" id="QFY44274.1"/>
    </source>
</evidence>
<dbReference type="SUPFAM" id="SSF111369">
    <property type="entry name" value="HlyD-like secretion proteins"/>
    <property type="match status" value="1"/>
</dbReference>
<evidence type="ECO:0000259" key="4">
    <source>
        <dbReference type="Pfam" id="PF25876"/>
    </source>
</evidence>
<feature type="signal peptide" evidence="3">
    <location>
        <begin position="1"/>
        <end position="21"/>
    </location>
</feature>
<dbReference type="OrthoDB" id="9806939at2"/>
<dbReference type="PANTHER" id="PTHR30469:SF18">
    <property type="entry name" value="RESISTANCE-NODULATION-CELL DIVISION (RND) EFFLUX MEMBRANE FUSION PROTEIN-RELATED"/>
    <property type="match status" value="1"/>
</dbReference>
<dbReference type="GO" id="GO:1990281">
    <property type="term" value="C:efflux pump complex"/>
    <property type="evidence" value="ECO:0007669"/>
    <property type="project" value="TreeGrafter"/>
</dbReference>
<dbReference type="Pfam" id="PF25876">
    <property type="entry name" value="HH_MFP_RND"/>
    <property type="match status" value="1"/>
</dbReference>
<dbReference type="Gene3D" id="2.40.30.170">
    <property type="match status" value="1"/>
</dbReference>
<name>A0A5Q0BPZ4_9GAMM</name>
<protein>
    <submittedName>
        <fullName evidence="5">Efflux RND transporter periplasmic adaptor subunit</fullName>
    </submittedName>
</protein>
<dbReference type="Gene3D" id="1.10.287.470">
    <property type="entry name" value="Helix hairpin bin"/>
    <property type="match status" value="1"/>
</dbReference>
<gene>
    <name evidence="5" type="ORF">F6R98_17885</name>
</gene>
<dbReference type="Proteomes" id="UP000325755">
    <property type="component" value="Chromosome"/>
</dbReference>
<evidence type="ECO:0000256" key="2">
    <source>
        <dbReference type="SAM" id="Coils"/>
    </source>
</evidence>
<dbReference type="InterPro" id="IPR058624">
    <property type="entry name" value="MdtA-like_HH"/>
</dbReference>
<feature type="coiled-coil region" evidence="2">
    <location>
        <begin position="103"/>
        <end position="168"/>
    </location>
</feature>
<keyword evidence="2" id="KW-0175">Coiled coil</keyword>
<keyword evidence="6" id="KW-1185">Reference proteome</keyword>
<evidence type="ECO:0000256" key="3">
    <source>
        <dbReference type="SAM" id="SignalP"/>
    </source>
</evidence>
<dbReference type="AlphaFoldDB" id="A0A5Q0BPZ4"/>
<organism evidence="5 6">
    <name type="scientific">Candidatus Methylospira mobilis</name>
    <dbReference type="NCBI Taxonomy" id="1808979"/>
    <lineage>
        <taxon>Bacteria</taxon>
        <taxon>Pseudomonadati</taxon>
        <taxon>Pseudomonadota</taxon>
        <taxon>Gammaproteobacteria</taxon>
        <taxon>Methylococcales</taxon>
        <taxon>Methylococcaceae</taxon>
        <taxon>Candidatus Methylospira</taxon>
    </lineage>
</organism>
<feature type="domain" description="Multidrug resistance protein MdtA-like alpha-helical hairpin" evidence="4">
    <location>
        <begin position="105"/>
        <end position="167"/>
    </location>
</feature>
<dbReference type="KEGG" id="mmob:F6R98_17885"/>